<feature type="compositionally biased region" description="Basic residues" evidence="6">
    <location>
        <begin position="92"/>
        <end position="104"/>
    </location>
</feature>
<evidence type="ECO:0000256" key="3">
    <source>
        <dbReference type="ARBA" id="ARBA00022833"/>
    </source>
</evidence>
<dbReference type="InterPro" id="IPR002893">
    <property type="entry name" value="Znf_MYND"/>
</dbReference>
<keyword evidence="5" id="KW-0175">Coiled coil</keyword>
<feature type="compositionally biased region" description="Basic residues" evidence="6">
    <location>
        <begin position="747"/>
        <end position="760"/>
    </location>
</feature>
<feature type="region of interest" description="Disordered" evidence="6">
    <location>
        <begin position="179"/>
        <end position="221"/>
    </location>
</feature>
<organism evidence="8 9">
    <name type="scientific">Parnassius mnemosyne</name>
    <name type="common">clouded apollo</name>
    <dbReference type="NCBI Taxonomy" id="213953"/>
    <lineage>
        <taxon>Eukaryota</taxon>
        <taxon>Metazoa</taxon>
        <taxon>Ecdysozoa</taxon>
        <taxon>Arthropoda</taxon>
        <taxon>Hexapoda</taxon>
        <taxon>Insecta</taxon>
        <taxon>Pterygota</taxon>
        <taxon>Neoptera</taxon>
        <taxon>Endopterygota</taxon>
        <taxon>Lepidoptera</taxon>
        <taxon>Glossata</taxon>
        <taxon>Ditrysia</taxon>
        <taxon>Papilionoidea</taxon>
        <taxon>Papilionidae</taxon>
        <taxon>Parnassiinae</taxon>
        <taxon>Parnassini</taxon>
        <taxon>Parnassius</taxon>
        <taxon>Driopa</taxon>
    </lineage>
</organism>
<dbReference type="Proteomes" id="UP001314205">
    <property type="component" value="Unassembled WGS sequence"/>
</dbReference>
<dbReference type="Pfam" id="PF01753">
    <property type="entry name" value="zf-MYND"/>
    <property type="match status" value="1"/>
</dbReference>
<sequence length="1411" mass="161251">MNNKKHKTKNRAKLSPAPVQIQEKTNVTPEIEHTDLVEQIEPNVKNEESVQKKDESNESSTVLKHTEIIQKLDDVKETVVDVTPVDLESPIKPKRNKGKKKKHIVREIDQSNKPEDNNKTDIIENEKSIPKTNPINFTTQDQSSVQPSVRKKKHKGKNPIGSTGEILTDIECVVALSPPEENLNMENKDDEIKDEFQIKNKKNKKKKRRHDSEKLEKTEDKTSCTAAFDDLVTARNNNINSEYPVEAPTSTKEITKDVIAASAGNTTIKSTVEDLSVNRFEKQEEIETHKKKKKEKKHPKPKNDNKIFSDIKNLDTTSDVVETNTKELTTHSSFQTSILNEPKLQGTVDKPVQMKCMRDHDNTVTTESGSRIMDIESTLFEKNINESTLSSTDITKDSPVQLIESSQLSQNPEKTEYSVKNVGDIHAENTRDSLEKCEETVNPLDNIKKVSNKGKECEYKLKTEEKRKLPEETNTIEFCEVNVGKELSHKPEEVSIAKKDKMVDIKAESIIETELIHENIINKQDISIQKDMSHNITTNLDEFNEKTPDSIDIPRSNSQQLLDDNNNSNVIIQEITLTDEIKLGIPILTSNIIQGSGETPVSTPNIVDTGINVTELESISNKEEKTDLKSKMMEVNQDLQELKMSLEKSLAELNAIEKDDQNCENKMKSYEMAETKTDEINKPKSDIPVEGTNIYKPLADRLNEIENKFTRVEEEPVISTQKDDLVNENLPTAANEHVTIPVCPSRKDRKGKVKTKKRGRREPETISQTANVTAETQSQETKNDNKSEEKPKSSDEKGKQKDSGENDSSIEPMSSELRFEPIENFEDALSTSVDDVDVNKTFEVIANELNNDPQDSQVQKESFFNNPEINITPPLEDAGKDGNQKEPVSQPKNLLGQPKISVSSSKTDYKKEKNKTPNSKQAKVKIKDDDVNIELDNLSLKKSKQSQTDSKFKLSKDKNVESFLYVTNEKDEYVYKYSFRKVFLASACHVCRKDLKQLRLPCKFCNLIFYCSQKHKDEDWPRHQSLCFAVSTIVHLKDQKYIYADAKNMSGQNYRLIRMQMILSCEKVLKRKLLPWEQEALLYPRICADVQCREWRQSKLMDCEGCGQVSYCIEHPEHLSPNHQRWCKSYALYQKLVLYQQSKGRLMPKLPANVMMDDYVIPGKINEVLASMYDEKIDMSDIQYAALTQLATAPLTAAYCHQIYRQAVNYSNGLNKRSTFTVHAVGAELQFEADSLDKWEVFLLHLKPDVKDLRVTLIGTELNPSKLPLDLLGKMNLCDHCCMRKRRVQFSFQDKSYHEYWSSDDFTVPDIVCAFNPNIQRSSLYNETNAWPSTINCIMKQKVPFLITSHTLEELQRDLEYVENHTQVNYKVISVAKNNPFASVRPDRNFITDEETTLLFKNYCFVVLCGV</sequence>
<proteinExistence type="predicted"/>
<evidence type="ECO:0000256" key="4">
    <source>
        <dbReference type="PROSITE-ProRule" id="PRU00134"/>
    </source>
</evidence>
<keyword evidence="9" id="KW-1185">Reference proteome</keyword>
<feature type="compositionally biased region" description="Basic residues" evidence="6">
    <location>
        <begin position="289"/>
        <end position="300"/>
    </location>
</feature>
<dbReference type="Gene3D" id="6.10.140.2220">
    <property type="match status" value="1"/>
</dbReference>
<feature type="region of interest" description="Disordered" evidence="6">
    <location>
        <begin position="88"/>
        <end position="164"/>
    </location>
</feature>
<name>A0AAV1L3A5_9NEOP</name>
<feature type="region of interest" description="Disordered" evidence="6">
    <location>
        <begin position="847"/>
        <end position="925"/>
    </location>
</feature>
<gene>
    <name evidence="8" type="ORF">PARMNEM_LOCUS9929</name>
</gene>
<keyword evidence="1" id="KW-0479">Metal-binding</keyword>
<comment type="caution">
    <text evidence="8">The sequence shown here is derived from an EMBL/GenBank/DDBJ whole genome shotgun (WGS) entry which is preliminary data.</text>
</comment>
<evidence type="ECO:0000256" key="2">
    <source>
        <dbReference type="ARBA" id="ARBA00022771"/>
    </source>
</evidence>
<protein>
    <recommendedName>
        <fullName evidence="7">MYND-type domain-containing protein</fullName>
    </recommendedName>
</protein>
<dbReference type="SUPFAM" id="SSF144232">
    <property type="entry name" value="HIT/MYND zinc finger-like"/>
    <property type="match status" value="1"/>
</dbReference>
<dbReference type="Pfam" id="PF20179">
    <property type="entry name" value="MSS51_C"/>
    <property type="match status" value="1"/>
</dbReference>
<feature type="compositionally biased region" description="Basic and acidic residues" evidence="6">
    <location>
        <begin position="186"/>
        <end position="198"/>
    </location>
</feature>
<feature type="compositionally biased region" description="Basic and acidic residues" evidence="6">
    <location>
        <begin position="210"/>
        <end position="221"/>
    </location>
</feature>
<dbReference type="PANTHER" id="PTHR28069">
    <property type="entry name" value="GH20023P"/>
    <property type="match status" value="1"/>
</dbReference>
<feature type="compositionally biased region" description="Polar residues" evidence="6">
    <location>
        <begin position="848"/>
        <end position="869"/>
    </location>
</feature>
<feature type="compositionally biased region" description="Basic and acidic residues" evidence="6">
    <location>
        <begin position="44"/>
        <end position="56"/>
    </location>
</feature>
<feature type="region of interest" description="Disordered" evidence="6">
    <location>
        <begin position="283"/>
        <end position="308"/>
    </location>
</feature>
<dbReference type="PROSITE" id="PS50865">
    <property type="entry name" value="ZF_MYND_2"/>
    <property type="match status" value="1"/>
</dbReference>
<dbReference type="InterPro" id="IPR046824">
    <property type="entry name" value="Mss51-like_C"/>
</dbReference>
<feature type="coiled-coil region" evidence="5">
    <location>
        <begin position="625"/>
        <end position="673"/>
    </location>
</feature>
<accession>A0AAV1L3A5</accession>
<feature type="compositionally biased region" description="Basic and acidic residues" evidence="6">
    <location>
        <begin position="105"/>
        <end position="129"/>
    </location>
</feature>
<evidence type="ECO:0000256" key="6">
    <source>
        <dbReference type="SAM" id="MobiDB-lite"/>
    </source>
</evidence>
<evidence type="ECO:0000313" key="8">
    <source>
        <dbReference type="EMBL" id="CAK1589428.1"/>
    </source>
</evidence>
<feature type="compositionally biased region" description="Basic and acidic residues" evidence="6">
    <location>
        <begin position="781"/>
        <end position="804"/>
    </location>
</feature>
<dbReference type="GO" id="GO:0008270">
    <property type="term" value="F:zinc ion binding"/>
    <property type="evidence" value="ECO:0007669"/>
    <property type="project" value="UniProtKB-KW"/>
</dbReference>
<feature type="region of interest" description="Disordered" evidence="6">
    <location>
        <begin position="1"/>
        <end position="61"/>
    </location>
</feature>
<dbReference type="PANTHER" id="PTHR28069:SF2">
    <property type="entry name" value="GH20023P"/>
    <property type="match status" value="1"/>
</dbReference>
<feature type="region of interest" description="Disordered" evidence="6">
    <location>
        <begin position="724"/>
        <end position="823"/>
    </location>
</feature>
<feature type="compositionally biased region" description="Polar residues" evidence="6">
    <location>
        <begin position="130"/>
        <end position="147"/>
    </location>
</feature>
<evidence type="ECO:0000256" key="5">
    <source>
        <dbReference type="SAM" id="Coils"/>
    </source>
</evidence>
<dbReference type="EMBL" id="CAVLGL010000084">
    <property type="protein sequence ID" value="CAK1589428.1"/>
    <property type="molecule type" value="Genomic_DNA"/>
</dbReference>
<keyword evidence="2 4" id="KW-0863">Zinc-finger</keyword>
<keyword evidence="3" id="KW-0862">Zinc</keyword>
<feature type="compositionally biased region" description="Polar residues" evidence="6">
    <location>
        <begin position="765"/>
        <end position="780"/>
    </location>
</feature>
<dbReference type="PROSITE" id="PS01360">
    <property type="entry name" value="ZF_MYND_1"/>
    <property type="match status" value="1"/>
</dbReference>
<feature type="domain" description="MYND-type" evidence="7">
    <location>
        <begin position="988"/>
        <end position="1027"/>
    </location>
</feature>
<evidence type="ECO:0000313" key="9">
    <source>
        <dbReference type="Proteomes" id="UP001314205"/>
    </source>
</evidence>
<feature type="compositionally biased region" description="Basic residues" evidence="6">
    <location>
        <begin position="199"/>
        <end position="209"/>
    </location>
</feature>
<evidence type="ECO:0000256" key="1">
    <source>
        <dbReference type="ARBA" id="ARBA00022723"/>
    </source>
</evidence>
<reference evidence="8 9" key="1">
    <citation type="submission" date="2023-11" db="EMBL/GenBank/DDBJ databases">
        <authorList>
            <person name="Hedman E."/>
            <person name="Englund M."/>
            <person name="Stromberg M."/>
            <person name="Nyberg Akerstrom W."/>
            <person name="Nylinder S."/>
            <person name="Jareborg N."/>
            <person name="Kallberg Y."/>
            <person name="Kronander E."/>
        </authorList>
    </citation>
    <scope>NUCLEOTIDE SEQUENCE [LARGE SCALE GENOMIC DNA]</scope>
</reference>
<feature type="compositionally biased region" description="Basic residues" evidence="6">
    <location>
        <begin position="1"/>
        <end position="12"/>
    </location>
</feature>
<evidence type="ECO:0000259" key="7">
    <source>
        <dbReference type="PROSITE" id="PS50865"/>
    </source>
</evidence>